<sequence>MRQSSDGVAPPALVPSVPGYQVGALLHASARSLLYRGRRLSDGAPVILKLLRAERPSFSELLQFRNQYSIARSLQLPGVVTPLALERCHNGFAIIMADGGYVSLEDFRETHPLTVRQVLEIGVSLAETLEGLYQHRVIHKDLKPHNILIHPETRDVQLTDFSIASRLPREAQTLDSPELLEGTPAYMSPEQTGRMNRGIDYRTDFYSLGVTLYELLTDQLPFQATHPLELAHCHLARLPLAPRELNPAIPEVVERIVLKLMAKTAEERYASAYGLRHDLRTCLDALREHGSVPSFELARRDVSDRFLLPEKLYGRREEVRTLLQAFDRVCQGRMELLLVAGSSGVGKTAVVHELHKPVVRSRGFFVSGKFDQLGRSIPYSALVQALSSLARQLQSESGERLESWKQRLLEALDGEGRVVVDVLPELECILGPQPELEELAPAAVQQRFHRLFLRLFRVFATEEHPLVVFLDDLQWADSASLKMLHLLATEPGSARMLVIGAYRDNEVTPAHPLMRTLEEILQAGVPVHPMMLAPLTEGAVNELVSETLSCSLERARPLTELLYQKTLGNPFFTSQYLRLLFQQGLVSYDAAAHMWQCDLAQVRALSVSSDVVEVLAGQLQLLPEETRKVLELAACIGNRFELATLSRVHGCSEPETAVALWHALLEGFILPTSEVYKFYQEPLDLESAGVEPRSARYRFLHDRVQQAAYSLIPEAERRRTHLEIGRRLLETASAQEREEQLFDIVNHLNLARGLLVETGERHELARLDLRAGRRALASTAYDVAREYLEAGLSLLAPESWRTDYALTLALHEEAASAAWLSKRFSRQDELVDAVLSHAHSVLDRVRVYEIRIQTAVAQERLAYALETGLHVLKELGVEFPAAPRSEDVQRALEEVRAVVGDGPPERFLSLPEMTDAGLLAAVRLMTLLAPPAYQTKPELLPLLVFRTVVLTMRHGVAPIAASTFAMFGLILCGVFDELDAGYQAGQLALKILERFDAREPRAKTLYVVNAKTIHWKRHVRETLKPLLDAHASGLETGDLEFMGWAADFYCHHSFLLGRPLGPLTGQMDEYREILVHHHRAVTLRQYAVYQQAALNLSGEGETPWRLVGRAWNEDELLPRYLAEGDGTATCIAYVNKLMLAYQFGQYRLAVESADAAEPFLPAVAAQLLVPRYFFFDSLARLALLPELDEPARRTALERVAANQRRMERWARSAPMNFLHPYHLVEAERCRVRGERAEALEHYDRAIALAREHDYPNDEALAHELAARFFLEWGLGHRARPHLHDAYEACSRWGAHALLRHLSARYAAQGLPAHAPGSHEPHASGETRTDLALLDLQSVLAASRVFFSEMNLERLLERVVVILCENAGAQRCVLLREERQHLSLVMEHTALTRETHRYAGGTPAGAEHVPASLVRLSIRAQQPMLVQDLSRDDFLRDDPYVHRQSPRSALSMPLFHQGRLLLVVYLENNLAPGVFTARHLQILTLLAAQLALSLENAALYGSLEQRVQARTSELEAAHKQLVDMAHRAGMAEIASGVLHNIGNSLNSLVVTTESLTHDVAHLPVDQLKKSARLLMEREQRSGVPPETDPRLRLLPEYLDKLGDRLRRDGDLMLEDLRSMKSNLEQIGATIHVQQAYAHGPRLVEPVDVAVLVEDALRMQQSSLAQHQVRVERDMARLPIASLERHKALHILVNLISNAKQALQEEEREDRCLRIETRPCAPGRFQLVVRDNGVGIAAEDLQRVFQFGFTTRPGSLGYGLHWAANTAREMGGTLVAASEGPGRGSSFTLELPVAGPSSSVPLRETA</sequence>
<dbReference type="PANTHER" id="PTHR43642:SF1">
    <property type="entry name" value="HYBRID SIGNAL TRANSDUCTION HISTIDINE KINASE G"/>
    <property type="match status" value="1"/>
</dbReference>
<dbReference type="InterPro" id="IPR011009">
    <property type="entry name" value="Kinase-like_dom_sf"/>
</dbReference>
<dbReference type="SMART" id="SM00065">
    <property type="entry name" value="GAF"/>
    <property type="match status" value="1"/>
</dbReference>
<dbReference type="InterPro" id="IPR004358">
    <property type="entry name" value="Sig_transdc_His_kin-like_C"/>
</dbReference>
<dbReference type="Pfam" id="PF02518">
    <property type="entry name" value="HATPase_c"/>
    <property type="match status" value="1"/>
</dbReference>
<keyword evidence="7" id="KW-0808">Transferase</keyword>
<comment type="catalytic activity">
    <reaction evidence="1">
        <text>ATP + protein L-histidine = ADP + protein N-phospho-L-histidine.</text>
        <dbReference type="EC" id="2.7.13.3"/>
    </reaction>
</comment>
<dbReference type="PROSITE" id="PS50109">
    <property type="entry name" value="HIS_KIN"/>
    <property type="match status" value="1"/>
</dbReference>
<evidence type="ECO:0000256" key="2">
    <source>
        <dbReference type="ARBA" id="ARBA00012438"/>
    </source>
</evidence>
<evidence type="ECO:0000313" key="7">
    <source>
        <dbReference type="EMBL" id="AKI99474.1"/>
    </source>
</evidence>
<dbReference type="PROSITE" id="PS00108">
    <property type="entry name" value="PROTEIN_KINASE_ST"/>
    <property type="match status" value="1"/>
</dbReference>
<evidence type="ECO:0000256" key="3">
    <source>
        <dbReference type="SAM" id="Coils"/>
    </source>
</evidence>
<dbReference type="InterPro" id="IPR053159">
    <property type="entry name" value="Hybrid_Histidine_Kinase"/>
</dbReference>
<dbReference type="InterPro" id="IPR036890">
    <property type="entry name" value="HATPase_C_sf"/>
</dbReference>
<dbReference type="EMBL" id="CP011509">
    <property type="protein sequence ID" value="AKI99474.1"/>
    <property type="molecule type" value="Genomic_DNA"/>
</dbReference>
<dbReference type="Proteomes" id="UP000256345">
    <property type="component" value="Unassembled WGS sequence"/>
</dbReference>
<dbReference type="Pfam" id="PF13191">
    <property type="entry name" value="AAA_16"/>
    <property type="match status" value="1"/>
</dbReference>
<dbReference type="InterPro" id="IPR008271">
    <property type="entry name" value="Ser/Thr_kinase_AS"/>
</dbReference>
<dbReference type="InterPro" id="IPR003594">
    <property type="entry name" value="HATPase_dom"/>
</dbReference>
<proteinExistence type="predicted"/>
<dbReference type="CDD" id="cd14014">
    <property type="entry name" value="STKc_PknB_like"/>
    <property type="match status" value="1"/>
</dbReference>
<dbReference type="SUPFAM" id="SSF55874">
    <property type="entry name" value="ATPase domain of HSP90 chaperone/DNA topoisomerase II/histidine kinase"/>
    <property type="match status" value="1"/>
</dbReference>
<feature type="coiled-coil region" evidence="3">
    <location>
        <begin position="1687"/>
        <end position="1714"/>
    </location>
</feature>
<keyword evidence="3" id="KW-0175">Coiled coil</keyword>
<dbReference type="InterPro" id="IPR000719">
    <property type="entry name" value="Prot_kinase_dom"/>
</dbReference>
<dbReference type="SUPFAM" id="SSF56112">
    <property type="entry name" value="Protein kinase-like (PK-like)"/>
    <property type="match status" value="1"/>
</dbReference>
<evidence type="ECO:0000259" key="5">
    <source>
        <dbReference type="PROSITE" id="PS50011"/>
    </source>
</evidence>
<dbReference type="InterPro" id="IPR027417">
    <property type="entry name" value="P-loop_NTPase"/>
</dbReference>
<reference evidence="7 9" key="1">
    <citation type="submission" date="2015-05" db="EMBL/GenBank/DDBJ databases">
        <title>Genome assembly of Archangium gephyra DSM 2261.</title>
        <authorList>
            <person name="Sharma G."/>
            <person name="Subramanian S."/>
        </authorList>
    </citation>
    <scope>NUCLEOTIDE SEQUENCE [LARGE SCALE GENOMIC DNA]</scope>
    <source>
        <strain evidence="7 9">DSM 2261</strain>
    </source>
</reference>
<keyword evidence="10" id="KW-1185">Reference proteome</keyword>
<dbReference type="InterPro" id="IPR041664">
    <property type="entry name" value="AAA_16"/>
</dbReference>
<evidence type="ECO:0000256" key="1">
    <source>
        <dbReference type="ARBA" id="ARBA00000085"/>
    </source>
</evidence>
<organism evidence="7 9">
    <name type="scientific">Archangium gephyra</name>
    <dbReference type="NCBI Taxonomy" id="48"/>
    <lineage>
        <taxon>Bacteria</taxon>
        <taxon>Pseudomonadati</taxon>
        <taxon>Myxococcota</taxon>
        <taxon>Myxococcia</taxon>
        <taxon>Myxococcales</taxon>
        <taxon>Cystobacterineae</taxon>
        <taxon>Archangiaceae</taxon>
        <taxon>Archangium</taxon>
    </lineage>
</organism>
<dbReference type="Gene3D" id="3.40.50.300">
    <property type="entry name" value="P-loop containing nucleotide triphosphate hydrolases"/>
    <property type="match status" value="1"/>
</dbReference>
<keyword evidence="7" id="KW-0418">Kinase</keyword>
<evidence type="ECO:0000313" key="9">
    <source>
        <dbReference type="Proteomes" id="UP000035579"/>
    </source>
</evidence>
<dbReference type="SMART" id="SM00387">
    <property type="entry name" value="HATPase_c"/>
    <property type="match status" value="1"/>
</dbReference>
<dbReference type="Proteomes" id="UP000035579">
    <property type="component" value="Chromosome"/>
</dbReference>
<evidence type="ECO:0000313" key="8">
    <source>
        <dbReference type="EMBL" id="REG27980.1"/>
    </source>
</evidence>
<feature type="domain" description="Histidine kinase" evidence="6">
    <location>
        <begin position="1535"/>
        <end position="1793"/>
    </location>
</feature>
<dbReference type="EC" id="2.7.13.3" evidence="2"/>
<dbReference type="InterPro" id="IPR005467">
    <property type="entry name" value="His_kinase_dom"/>
</dbReference>
<dbReference type="PANTHER" id="PTHR43642">
    <property type="entry name" value="HYBRID SIGNAL TRANSDUCTION HISTIDINE KINASE G"/>
    <property type="match status" value="1"/>
</dbReference>
<protein>
    <recommendedName>
        <fullName evidence="2">histidine kinase</fullName>
        <ecNumber evidence="2">2.7.13.3</ecNumber>
    </recommendedName>
</protein>
<dbReference type="Pfam" id="PF01590">
    <property type="entry name" value="GAF"/>
    <property type="match status" value="1"/>
</dbReference>
<dbReference type="Gene3D" id="1.10.510.10">
    <property type="entry name" value="Transferase(Phosphotransferase) domain 1"/>
    <property type="match status" value="1"/>
</dbReference>
<dbReference type="Pfam" id="PF00069">
    <property type="entry name" value="Pkinase"/>
    <property type="match status" value="1"/>
</dbReference>
<dbReference type="SUPFAM" id="SSF55781">
    <property type="entry name" value="GAF domain-like"/>
    <property type="match status" value="1"/>
</dbReference>
<dbReference type="InterPro" id="IPR029016">
    <property type="entry name" value="GAF-like_dom_sf"/>
</dbReference>
<accession>A0AAC8TB16</accession>
<dbReference type="GO" id="GO:0005524">
    <property type="term" value="F:ATP binding"/>
    <property type="evidence" value="ECO:0007669"/>
    <property type="project" value="InterPro"/>
</dbReference>
<feature type="domain" description="Protein kinase" evidence="5">
    <location>
        <begin position="20"/>
        <end position="280"/>
    </location>
</feature>
<dbReference type="KEGG" id="age:AA314_01101"/>
<gene>
    <name evidence="7" type="ORF">AA314_01101</name>
    <name evidence="8" type="ORF">ATI61_109322</name>
</gene>
<dbReference type="SUPFAM" id="SSF52540">
    <property type="entry name" value="P-loop containing nucleoside triphosphate hydrolases"/>
    <property type="match status" value="1"/>
</dbReference>
<reference evidence="8 10" key="2">
    <citation type="submission" date="2018-08" db="EMBL/GenBank/DDBJ databases">
        <title>Genomic Encyclopedia of Archaeal and Bacterial Type Strains, Phase II (KMG-II): from individual species to whole genera.</title>
        <authorList>
            <person name="Goeker M."/>
        </authorList>
    </citation>
    <scope>NUCLEOTIDE SEQUENCE [LARGE SCALE GENOMIC DNA]</scope>
    <source>
        <strain evidence="8 10">DSM 2261</strain>
    </source>
</reference>
<dbReference type="GO" id="GO:0004674">
    <property type="term" value="F:protein serine/threonine kinase activity"/>
    <property type="evidence" value="ECO:0007669"/>
    <property type="project" value="UniProtKB-KW"/>
</dbReference>
<evidence type="ECO:0000313" key="10">
    <source>
        <dbReference type="Proteomes" id="UP000256345"/>
    </source>
</evidence>
<dbReference type="RefSeq" id="WP_047854575.1">
    <property type="nucleotide sequence ID" value="NZ_CP011509.1"/>
</dbReference>
<feature type="region of interest" description="Disordered" evidence="4">
    <location>
        <begin position="1785"/>
        <end position="1804"/>
    </location>
</feature>
<dbReference type="PROSITE" id="PS50011">
    <property type="entry name" value="PROTEIN_KINASE_DOM"/>
    <property type="match status" value="1"/>
</dbReference>
<name>A0AAC8TB16_9BACT</name>
<dbReference type="GO" id="GO:0004673">
    <property type="term" value="F:protein histidine kinase activity"/>
    <property type="evidence" value="ECO:0007669"/>
    <property type="project" value="UniProtKB-EC"/>
</dbReference>
<evidence type="ECO:0000256" key="4">
    <source>
        <dbReference type="SAM" id="MobiDB-lite"/>
    </source>
</evidence>
<dbReference type="PRINTS" id="PR00344">
    <property type="entry name" value="BCTRLSENSOR"/>
</dbReference>
<dbReference type="EMBL" id="QUMU01000009">
    <property type="protein sequence ID" value="REG27980.1"/>
    <property type="molecule type" value="Genomic_DNA"/>
</dbReference>
<dbReference type="SMART" id="SM00220">
    <property type="entry name" value="S_TKc"/>
    <property type="match status" value="1"/>
</dbReference>
<evidence type="ECO:0000259" key="6">
    <source>
        <dbReference type="PROSITE" id="PS50109"/>
    </source>
</evidence>
<dbReference type="Gene3D" id="3.30.565.10">
    <property type="entry name" value="Histidine kinase-like ATPase, C-terminal domain"/>
    <property type="match status" value="1"/>
</dbReference>
<dbReference type="Gene3D" id="3.30.450.40">
    <property type="match status" value="1"/>
</dbReference>
<dbReference type="InterPro" id="IPR003018">
    <property type="entry name" value="GAF"/>
</dbReference>
<keyword evidence="7" id="KW-0723">Serine/threonine-protein kinase</keyword>